<keyword evidence="5" id="KW-0547">Nucleotide-binding</keyword>
<protein>
    <submittedName>
        <fullName evidence="12">Uncharacterized protein</fullName>
    </submittedName>
</protein>
<dbReference type="PANTHER" id="PTHR24223">
    <property type="entry name" value="ATP-BINDING CASSETTE SUB-FAMILY C"/>
    <property type="match status" value="1"/>
</dbReference>
<dbReference type="InterPro" id="IPR011527">
    <property type="entry name" value="ABC1_TM_dom"/>
</dbReference>
<evidence type="ECO:0000256" key="6">
    <source>
        <dbReference type="ARBA" id="ARBA00022840"/>
    </source>
</evidence>
<reference evidence="12" key="1">
    <citation type="submission" date="2022-08" db="EMBL/GenBank/DDBJ databases">
        <authorList>
            <person name="Byrne P K."/>
        </authorList>
    </citation>
    <scope>NUCLEOTIDE SEQUENCE</scope>
    <source>
        <strain evidence="12">UCD650</strain>
    </source>
</reference>
<keyword evidence="8 9" id="KW-0472">Membrane</keyword>
<dbReference type="InterPro" id="IPR003439">
    <property type="entry name" value="ABC_transporter-like_ATP-bd"/>
</dbReference>
<sequence length="497" mass="55670">MNRFSKDIDVIDQQLIPNFEGLFYSVVVCLSIVFLIGYVTPRFLLFAAPLCVLYYIVGTLYLRASRELKRIDNINVSPIHQLFTEAIKGVVTIRALADERRFITHTLATIDRSNAPFFYLNMATEWVTYRVDIIGAFVLFSSSLIVIMRASDLDAGLAGILLSNSLSFTETAQWIIKVFSGVELLMSSVERIKEFIDMPPESSELENHTASPFNWPKAGEIEFKNLSLRYSPDSPKALNDVSFKVKTGSKVGIVGRTGAGKSSIIAAIYRLSDWENGTIIIDNKDIKSVPLECLRSSVTCIPQNPTLFDGTVRSNLDPLDEYSDAQIFDVLAKVGLIDKNEELCLIAGQEQFNSSGPTSKNRFIDLSTVVRSGGSNLSQGQRQLLCLARSMIGARNIMLIDEATASIDYISDAKIQTIIRTTMATTTVLTIAHRLRSIIDYDKILVMDMGRAKEYDHPYSLMSDRNTIFHHLCRQSGEFEKLFDLAKVSFNSKRQDR</sequence>
<keyword evidence="2" id="KW-0813">Transport</keyword>
<dbReference type="PROSITE" id="PS00211">
    <property type="entry name" value="ABC_TRANSPORTER_1"/>
    <property type="match status" value="1"/>
</dbReference>
<accession>A0ABN8VQ81</accession>
<dbReference type="Proteomes" id="UP001152964">
    <property type="component" value="Chromosome 16"/>
</dbReference>
<dbReference type="InterPro" id="IPR003593">
    <property type="entry name" value="AAA+_ATPase"/>
</dbReference>
<keyword evidence="7 9" id="KW-1133">Transmembrane helix</keyword>
<feature type="transmembrane region" description="Helical" evidence="9">
    <location>
        <begin position="21"/>
        <end position="38"/>
    </location>
</feature>
<dbReference type="SUPFAM" id="SSF52540">
    <property type="entry name" value="P-loop containing nucleoside triphosphate hydrolases"/>
    <property type="match status" value="1"/>
</dbReference>
<dbReference type="PROSITE" id="PS50929">
    <property type="entry name" value="ABC_TM1F"/>
    <property type="match status" value="1"/>
</dbReference>
<evidence type="ECO:0000256" key="5">
    <source>
        <dbReference type="ARBA" id="ARBA00022741"/>
    </source>
</evidence>
<feature type="domain" description="ABC transmembrane type-1" evidence="11">
    <location>
        <begin position="1"/>
        <end position="184"/>
    </location>
</feature>
<evidence type="ECO:0000256" key="8">
    <source>
        <dbReference type="ARBA" id="ARBA00023136"/>
    </source>
</evidence>
<keyword evidence="4" id="KW-0677">Repeat</keyword>
<evidence type="ECO:0000256" key="7">
    <source>
        <dbReference type="ARBA" id="ARBA00022989"/>
    </source>
</evidence>
<organism evidence="12 13">
    <name type="scientific">Saccharomyces eubayanus</name>
    <name type="common">Yeast</name>
    <dbReference type="NCBI Taxonomy" id="1080349"/>
    <lineage>
        <taxon>Eukaryota</taxon>
        <taxon>Fungi</taxon>
        <taxon>Dikarya</taxon>
        <taxon>Ascomycota</taxon>
        <taxon>Saccharomycotina</taxon>
        <taxon>Saccharomycetes</taxon>
        <taxon>Saccharomycetales</taxon>
        <taxon>Saccharomycetaceae</taxon>
        <taxon>Saccharomyces</taxon>
    </lineage>
</organism>
<gene>
    <name evidence="12" type="primary">U6500P04570</name>
    <name evidence="12" type="ORF">SEUBUCD650_0P04570</name>
</gene>
<proteinExistence type="predicted"/>
<comment type="subcellular location">
    <subcellularLocation>
        <location evidence="1">Membrane</location>
    </subcellularLocation>
</comment>
<dbReference type="Pfam" id="PF00005">
    <property type="entry name" value="ABC_tran"/>
    <property type="match status" value="1"/>
</dbReference>
<dbReference type="Pfam" id="PF00664">
    <property type="entry name" value="ABC_membrane"/>
    <property type="match status" value="1"/>
</dbReference>
<dbReference type="InterPro" id="IPR017871">
    <property type="entry name" value="ABC_transporter-like_CS"/>
</dbReference>
<evidence type="ECO:0000313" key="13">
    <source>
        <dbReference type="Proteomes" id="UP001152964"/>
    </source>
</evidence>
<dbReference type="EMBL" id="OX291506">
    <property type="protein sequence ID" value="CAI1787819.1"/>
    <property type="molecule type" value="Genomic_DNA"/>
</dbReference>
<dbReference type="PANTHER" id="PTHR24223:SF353">
    <property type="entry name" value="ABC TRANSPORTER ATP-BINDING PROTEIN_PERMEASE VMR1-RELATED"/>
    <property type="match status" value="1"/>
</dbReference>
<evidence type="ECO:0000256" key="1">
    <source>
        <dbReference type="ARBA" id="ARBA00004370"/>
    </source>
</evidence>
<dbReference type="CDD" id="cd18604">
    <property type="entry name" value="ABC_6TM_VMR1_D2_like"/>
    <property type="match status" value="1"/>
</dbReference>
<dbReference type="InterPro" id="IPR027417">
    <property type="entry name" value="P-loop_NTPase"/>
</dbReference>
<evidence type="ECO:0000313" key="12">
    <source>
        <dbReference type="EMBL" id="CAI1787819.1"/>
    </source>
</evidence>
<dbReference type="SUPFAM" id="SSF90123">
    <property type="entry name" value="ABC transporter transmembrane region"/>
    <property type="match status" value="1"/>
</dbReference>
<dbReference type="Gene3D" id="1.20.1560.10">
    <property type="entry name" value="ABC transporter type 1, transmembrane domain"/>
    <property type="match status" value="1"/>
</dbReference>
<evidence type="ECO:0000256" key="4">
    <source>
        <dbReference type="ARBA" id="ARBA00022737"/>
    </source>
</evidence>
<keyword evidence="3 9" id="KW-0812">Transmembrane</keyword>
<evidence type="ECO:0000259" key="11">
    <source>
        <dbReference type="PROSITE" id="PS50929"/>
    </source>
</evidence>
<keyword evidence="13" id="KW-1185">Reference proteome</keyword>
<keyword evidence="6" id="KW-0067">ATP-binding</keyword>
<evidence type="ECO:0000256" key="3">
    <source>
        <dbReference type="ARBA" id="ARBA00022692"/>
    </source>
</evidence>
<dbReference type="InterPro" id="IPR050173">
    <property type="entry name" value="ABC_transporter_C-like"/>
</dbReference>
<evidence type="ECO:0000259" key="10">
    <source>
        <dbReference type="PROSITE" id="PS50893"/>
    </source>
</evidence>
<dbReference type="PROSITE" id="PS50893">
    <property type="entry name" value="ABC_TRANSPORTER_2"/>
    <property type="match status" value="1"/>
</dbReference>
<feature type="transmembrane region" description="Helical" evidence="9">
    <location>
        <begin position="44"/>
        <end position="62"/>
    </location>
</feature>
<evidence type="ECO:0000256" key="9">
    <source>
        <dbReference type="SAM" id="Phobius"/>
    </source>
</evidence>
<evidence type="ECO:0000256" key="2">
    <source>
        <dbReference type="ARBA" id="ARBA00022448"/>
    </source>
</evidence>
<feature type="domain" description="ABC transporter" evidence="10">
    <location>
        <begin position="221"/>
        <end position="474"/>
    </location>
</feature>
<name>A0ABN8VQ81_SACEU</name>
<dbReference type="Gene3D" id="3.40.50.300">
    <property type="entry name" value="P-loop containing nucleotide triphosphate hydrolases"/>
    <property type="match status" value="1"/>
</dbReference>
<feature type="transmembrane region" description="Helical" evidence="9">
    <location>
        <begin position="131"/>
        <end position="151"/>
    </location>
</feature>
<dbReference type="SMART" id="SM00382">
    <property type="entry name" value="AAA"/>
    <property type="match status" value="1"/>
</dbReference>
<dbReference type="InterPro" id="IPR036640">
    <property type="entry name" value="ABC1_TM_sf"/>
</dbReference>